<organism evidence="2 3">
    <name type="scientific">Methylobacterium crusticola</name>
    <dbReference type="NCBI Taxonomy" id="1697972"/>
    <lineage>
        <taxon>Bacteria</taxon>
        <taxon>Pseudomonadati</taxon>
        <taxon>Pseudomonadota</taxon>
        <taxon>Alphaproteobacteria</taxon>
        <taxon>Hyphomicrobiales</taxon>
        <taxon>Methylobacteriaceae</taxon>
        <taxon>Methylobacterium</taxon>
    </lineage>
</organism>
<sequence length="212" mass="22682">MTRHRARPSFTVEIKRNRSTPLTPLADSEDPSREPPRRPAARGLWEGTGLFEEAAAATQSGRFDPPAPAAAPEPAPAPRAAAAAAPAKRILPSLIAPPEPPAPEPVEPEPDLRPAPRRRSGAEASERRAARGRPAAARPAFVWPEDWPDEVPVAAPAPATPVAAPASAPPPPPEASDPLEAADARGRPKRRLADADLRVGQRWKRRLPRVCW</sequence>
<proteinExistence type="predicted"/>
<reference evidence="2" key="2">
    <citation type="submission" date="2021-08" db="EMBL/GenBank/DDBJ databases">
        <authorList>
            <person name="Tani A."/>
            <person name="Ola A."/>
            <person name="Ogura Y."/>
            <person name="Katsura K."/>
            <person name="Hayashi T."/>
        </authorList>
    </citation>
    <scope>NUCLEOTIDE SEQUENCE</scope>
    <source>
        <strain evidence="2">KCTC 52305</strain>
    </source>
</reference>
<evidence type="ECO:0000313" key="3">
    <source>
        <dbReference type="Proteomes" id="UP001055167"/>
    </source>
</evidence>
<protein>
    <recommendedName>
        <fullName evidence="4">DNA-binding protein</fullName>
    </recommendedName>
</protein>
<evidence type="ECO:0000256" key="1">
    <source>
        <dbReference type="SAM" id="MobiDB-lite"/>
    </source>
</evidence>
<keyword evidence="3" id="KW-1185">Reference proteome</keyword>
<feature type="compositionally biased region" description="Low complexity" evidence="1">
    <location>
        <begin position="150"/>
        <end position="166"/>
    </location>
</feature>
<feature type="compositionally biased region" description="Pro residues" evidence="1">
    <location>
        <begin position="95"/>
        <end position="105"/>
    </location>
</feature>
<feature type="region of interest" description="Disordered" evidence="1">
    <location>
        <begin position="1"/>
        <end position="193"/>
    </location>
</feature>
<name>A0ABQ4QT48_9HYPH</name>
<accession>A0ABQ4QT48</accession>
<feature type="compositionally biased region" description="Low complexity" evidence="1">
    <location>
        <begin position="78"/>
        <end position="87"/>
    </location>
</feature>
<evidence type="ECO:0008006" key="4">
    <source>
        <dbReference type="Google" id="ProtNLM"/>
    </source>
</evidence>
<feature type="compositionally biased region" description="Pro residues" evidence="1">
    <location>
        <begin position="65"/>
        <end position="77"/>
    </location>
</feature>
<evidence type="ECO:0000313" key="2">
    <source>
        <dbReference type="EMBL" id="GJD48493.1"/>
    </source>
</evidence>
<feature type="compositionally biased region" description="Basic and acidic residues" evidence="1">
    <location>
        <begin position="110"/>
        <end position="129"/>
    </location>
</feature>
<comment type="caution">
    <text evidence="2">The sequence shown here is derived from an EMBL/GenBank/DDBJ whole genome shotgun (WGS) entry which is preliminary data.</text>
</comment>
<feature type="compositionally biased region" description="Basic and acidic residues" evidence="1">
    <location>
        <begin position="182"/>
        <end position="193"/>
    </location>
</feature>
<dbReference type="Proteomes" id="UP001055167">
    <property type="component" value="Unassembled WGS sequence"/>
</dbReference>
<reference evidence="2" key="1">
    <citation type="journal article" date="2021" name="Front. Microbiol.">
        <title>Comprehensive Comparative Genomics and Phenotyping of Methylobacterium Species.</title>
        <authorList>
            <person name="Alessa O."/>
            <person name="Ogura Y."/>
            <person name="Fujitani Y."/>
            <person name="Takami H."/>
            <person name="Hayashi T."/>
            <person name="Sahin N."/>
            <person name="Tani A."/>
        </authorList>
    </citation>
    <scope>NUCLEOTIDE SEQUENCE</scope>
    <source>
        <strain evidence="2">KCTC 52305</strain>
    </source>
</reference>
<dbReference type="RefSeq" id="WP_238312968.1">
    <property type="nucleotide sequence ID" value="NZ_BPQH01000003.1"/>
</dbReference>
<gene>
    <name evidence="2" type="ORF">OPKNFCMD_1214</name>
</gene>
<dbReference type="EMBL" id="BPQH01000003">
    <property type="protein sequence ID" value="GJD48493.1"/>
    <property type="molecule type" value="Genomic_DNA"/>
</dbReference>